<organism evidence="1 2">
    <name type="scientific">Naematelia encephala</name>
    <dbReference type="NCBI Taxonomy" id="71784"/>
    <lineage>
        <taxon>Eukaryota</taxon>
        <taxon>Fungi</taxon>
        <taxon>Dikarya</taxon>
        <taxon>Basidiomycota</taxon>
        <taxon>Agaricomycotina</taxon>
        <taxon>Tremellomycetes</taxon>
        <taxon>Tremellales</taxon>
        <taxon>Naemateliaceae</taxon>
        <taxon>Naematelia</taxon>
    </lineage>
</organism>
<evidence type="ECO:0000313" key="1">
    <source>
        <dbReference type="EMBL" id="ORY27117.1"/>
    </source>
</evidence>
<evidence type="ECO:0000313" key="2">
    <source>
        <dbReference type="Proteomes" id="UP000193986"/>
    </source>
</evidence>
<sequence>MATKALADWNRPSILAVWALYCLISYAIAIGGLTEIRDLLEEMAGQIVDLGLHQQAIAAHYSNQDMVLILFSAFTSADTLFAGLMDTEPFLSSDNFDVKPLAIRFIDLHQASLDELDHNEYFQRAGSELLDLQVASRFNRGWSTCLKKLRAVHVSDGHMIERSWAQLRYNWLQIRLNSLMLIDSTLAAHAYPHLCRAVSQILNCYTELHNLKQLNTSWPQLQRISTCGQILILCMAAGELHKLEAENLFNMLLCLIAEHRPAWPEAEMLLEGFRHAGRCLQIGLGPPVPFPRQDVGTILSIPHLPVGDLESWDDFLEVDTSLVSSTIVLPSASK</sequence>
<name>A0A1Y2AY12_9TREE</name>
<dbReference type="EMBL" id="MCFC01000041">
    <property type="protein sequence ID" value="ORY27117.1"/>
    <property type="molecule type" value="Genomic_DNA"/>
</dbReference>
<gene>
    <name evidence="1" type="ORF">BCR39DRAFT_589368</name>
</gene>
<proteinExistence type="predicted"/>
<keyword evidence="2" id="KW-1185">Reference proteome</keyword>
<comment type="caution">
    <text evidence="1">The sequence shown here is derived from an EMBL/GenBank/DDBJ whole genome shotgun (WGS) entry which is preliminary data.</text>
</comment>
<reference evidence="1 2" key="1">
    <citation type="submission" date="2016-07" db="EMBL/GenBank/DDBJ databases">
        <title>Pervasive Adenine N6-methylation of Active Genes in Fungi.</title>
        <authorList>
            <consortium name="DOE Joint Genome Institute"/>
            <person name="Mondo S.J."/>
            <person name="Dannebaum R.O."/>
            <person name="Kuo R.C."/>
            <person name="Labutti K."/>
            <person name="Haridas S."/>
            <person name="Kuo A."/>
            <person name="Salamov A."/>
            <person name="Ahrendt S.R."/>
            <person name="Lipzen A."/>
            <person name="Sullivan W."/>
            <person name="Andreopoulos W.B."/>
            <person name="Clum A."/>
            <person name="Lindquist E."/>
            <person name="Daum C."/>
            <person name="Ramamoorthy G.K."/>
            <person name="Gryganskyi A."/>
            <person name="Culley D."/>
            <person name="Magnuson J.K."/>
            <person name="James T.Y."/>
            <person name="O'Malley M.A."/>
            <person name="Stajich J.E."/>
            <person name="Spatafora J.W."/>
            <person name="Visel A."/>
            <person name="Grigoriev I.V."/>
        </authorList>
    </citation>
    <scope>NUCLEOTIDE SEQUENCE [LARGE SCALE GENOMIC DNA]</scope>
    <source>
        <strain evidence="1 2">68-887.2</strain>
    </source>
</reference>
<dbReference type="Proteomes" id="UP000193986">
    <property type="component" value="Unassembled WGS sequence"/>
</dbReference>
<accession>A0A1Y2AY12</accession>
<dbReference type="InParanoid" id="A0A1Y2AY12"/>
<protein>
    <recommendedName>
        <fullName evidence="3">Fungal-specific transcription factor domain-domain-containing protein</fullName>
    </recommendedName>
</protein>
<dbReference type="AlphaFoldDB" id="A0A1Y2AY12"/>
<evidence type="ECO:0008006" key="3">
    <source>
        <dbReference type="Google" id="ProtNLM"/>
    </source>
</evidence>
<dbReference type="OrthoDB" id="2593709at2759"/>